<dbReference type="RefSeq" id="WP_078277536.1">
    <property type="nucleotide sequence ID" value="NZ_MUXU01000086.1"/>
</dbReference>
<feature type="region of interest" description="Disordered" evidence="1">
    <location>
        <begin position="58"/>
        <end position="81"/>
    </location>
</feature>
<reference evidence="2 4" key="1">
    <citation type="submission" date="2017-02" db="EMBL/GenBank/DDBJ databases">
        <title>Draft genome sequence of Moraxella caviae CCUG 355 type strain.</title>
        <authorList>
            <person name="Engstrom-Jakobsson H."/>
            <person name="Salva-Serra F."/>
            <person name="Thorell K."/>
            <person name="Gonzales-Siles L."/>
            <person name="Karlsson R."/>
            <person name="Boulund F."/>
            <person name="Engstrand L."/>
            <person name="Moore E."/>
        </authorList>
    </citation>
    <scope>NUCLEOTIDE SEQUENCE [LARGE SCALE GENOMIC DNA]</scope>
    <source>
        <strain evidence="2 4">CCUG 355</strain>
    </source>
</reference>
<evidence type="ECO:0000313" key="3">
    <source>
        <dbReference type="EMBL" id="STZ13632.1"/>
    </source>
</evidence>
<proteinExistence type="predicted"/>
<dbReference type="Proteomes" id="UP000190435">
    <property type="component" value="Unassembled WGS sequence"/>
</dbReference>
<dbReference type="EMBL" id="MUXU01000086">
    <property type="protein sequence ID" value="OOR87102.1"/>
    <property type="molecule type" value="Genomic_DNA"/>
</dbReference>
<name>A0A1S9ZUB2_9GAMM</name>
<sequence length="81" mass="8839">MNTEQVKDLTLEAALASFQAATMPSLEVQDWDDVDVDDEDPMAVMVLEVSAEYAESVGAEAADEDDFATHGDWEAIEGEEE</sequence>
<evidence type="ECO:0000256" key="1">
    <source>
        <dbReference type="SAM" id="MobiDB-lite"/>
    </source>
</evidence>
<evidence type="ECO:0000313" key="5">
    <source>
        <dbReference type="Proteomes" id="UP000255279"/>
    </source>
</evidence>
<keyword evidence="4" id="KW-1185">Reference proteome</keyword>
<evidence type="ECO:0000313" key="4">
    <source>
        <dbReference type="Proteomes" id="UP000190435"/>
    </source>
</evidence>
<accession>A0A1S9ZUB2</accession>
<gene>
    <name evidence="2" type="ORF">B0181_11035</name>
    <name evidence="3" type="ORF">NCTC10293_01210</name>
</gene>
<dbReference type="Proteomes" id="UP000255279">
    <property type="component" value="Unassembled WGS sequence"/>
</dbReference>
<reference evidence="3 5" key="2">
    <citation type="submission" date="2018-06" db="EMBL/GenBank/DDBJ databases">
        <authorList>
            <consortium name="Pathogen Informatics"/>
            <person name="Doyle S."/>
        </authorList>
    </citation>
    <scope>NUCLEOTIDE SEQUENCE [LARGE SCALE GENOMIC DNA]</scope>
    <source>
        <strain evidence="3 5">NCTC10293</strain>
    </source>
</reference>
<protein>
    <submittedName>
        <fullName evidence="2">Uncharacterized protein</fullName>
    </submittedName>
</protein>
<dbReference type="AlphaFoldDB" id="A0A1S9ZUB2"/>
<dbReference type="STRING" id="34060.B0181_11035"/>
<evidence type="ECO:0000313" key="2">
    <source>
        <dbReference type="EMBL" id="OOR87102.1"/>
    </source>
</evidence>
<dbReference type="EMBL" id="UGQE01000002">
    <property type="protein sequence ID" value="STZ13632.1"/>
    <property type="molecule type" value="Genomic_DNA"/>
</dbReference>
<organism evidence="2 4">
    <name type="scientific">Moraxella caviae</name>
    <dbReference type="NCBI Taxonomy" id="34060"/>
    <lineage>
        <taxon>Bacteria</taxon>
        <taxon>Pseudomonadati</taxon>
        <taxon>Pseudomonadota</taxon>
        <taxon>Gammaproteobacteria</taxon>
        <taxon>Moraxellales</taxon>
        <taxon>Moraxellaceae</taxon>
        <taxon>Moraxella</taxon>
    </lineage>
</organism>